<evidence type="ECO:0000313" key="2">
    <source>
        <dbReference type="EMBL" id="XBH15756.1"/>
    </source>
</evidence>
<sequence length="253" mass="28261">MNHRRVLLICVRLLGFAAIAQAVAAWIFLRSMSMPIERHYLSAYFWSSLPLISPSTIEVRLIWKTGRHRKQALATDSDVDSVDGTGMALSQSARDSGWKALIEGPPQQIPSDLLSQDLASLAFQGQSLWDLLVLPELSALAALVAASGSWYLLIGFFRALPSEIAWRRRLFNLQESSARFFEERAALTRTAHSWFKTLHRSAVQRMEMQDAAPRTTVAVMAPVPKPACFALPLFGVYNGNGRGYLWNEKDAIE</sequence>
<keyword evidence="1" id="KW-1133">Transmembrane helix</keyword>
<dbReference type="AlphaFoldDB" id="A0AAU7DEI4"/>
<dbReference type="EMBL" id="CP121196">
    <property type="protein sequence ID" value="XBH15756.1"/>
    <property type="molecule type" value="Genomic_DNA"/>
</dbReference>
<organism evidence="2">
    <name type="scientific">Telmatobacter sp. DSM 110680</name>
    <dbReference type="NCBI Taxonomy" id="3036704"/>
    <lineage>
        <taxon>Bacteria</taxon>
        <taxon>Pseudomonadati</taxon>
        <taxon>Acidobacteriota</taxon>
        <taxon>Terriglobia</taxon>
        <taxon>Terriglobales</taxon>
        <taxon>Acidobacteriaceae</taxon>
        <taxon>Telmatobacter</taxon>
    </lineage>
</organism>
<reference evidence="2" key="1">
    <citation type="submission" date="2023-03" db="EMBL/GenBank/DDBJ databases">
        <title>Edaphobacter sp.</title>
        <authorList>
            <person name="Huber K.J."/>
            <person name="Papendorf J."/>
            <person name="Pilke C."/>
            <person name="Bunk B."/>
            <person name="Sproeer C."/>
            <person name="Pester M."/>
        </authorList>
    </citation>
    <scope>NUCLEOTIDE SEQUENCE</scope>
    <source>
        <strain evidence="2">DSM 110680</strain>
    </source>
</reference>
<protein>
    <submittedName>
        <fullName evidence="2">Uncharacterized protein</fullName>
    </submittedName>
</protein>
<proteinExistence type="predicted"/>
<feature type="transmembrane region" description="Helical" evidence="1">
    <location>
        <begin position="6"/>
        <end position="29"/>
    </location>
</feature>
<gene>
    <name evidence="2" type="ORF">P8935_14370</name>
</gene>
<dbReference type="RefSeq" id="WP_348260987.1">
    <property type="nucleotide sequence ID" value="NZ_CP121196.1"/>
</dbReference>
<feature type="transmembrane region" description="Helical" evidence="1">
    <location>
        <begin position="137"/>
        <end position="160"/>
    </location>
</feature>
<name>A0AAU7DEI4_9BACT</name>
<evidence type="ECO:0000256" key="1">
    <source>
        <dbReference type="SAM" id="Phobius"/>
    </source>
</evidence>
<keyword evidence="1" id="KW-0472">Membrane</keyword>
<accession>A0AAU7DEI4</accession>
<keyword evidence="1" id="KW-0812">Transmembrane</keyword>